<dbReference type="GO" id="GO:0005662">
    <property type="term" value="C:DNA replication factor A complex"/>
    <property type="evidence" value="ECO:0007669"/>
    <property type="project" value="TreeGrafter"/>
</dbReference>
<dbReference type="InterPro" id="IPR014892">
    <property type="entry name" value="RPA_C"/>
</dbReference>
<keyword evidence="4" id="KW-0238">DNA-binding</keyword>
<dbReference type="InterPro" id="IPR012340">
    <property type="entry name" value="NA-bd_OB-fold"/>
</dbReference>
<evidence type="ECO:0000256" key="5">
    <source>
        <dbReference type="ARBA" id="ARBA00023242"/>
    </source>
</evidence>
<protein>
    <submittedName>
        <fullName evidence="8">Insect replication protein a</fullName>
    </submittedName>
</protein>
<evidence type="ECO:0000256" key="2">
    <source>
        <dbReference type="ARBA" id="ARBA00007815"/>
    </source>
</evidence>
<accession>R4WDH8</accession>
<reference evidence="8" key="1">
    <citation type="journal article" date="2013" name="PLoS ONE">
        <title>Gene expression in gut symbiotic organ of stinkbug affected by extracellular bacterial symbiont.</title>
        <authorList>
            <person name="Futahashi R."/>
            <person name="Tanaka K."/>
            <person name="Tanahashi M."/>
            <person name="Nikoh N."/>
            <person name="Kikuchi Y."/>
            <person name="Lee B.L."/>
            <person name="Fukatsu T."/>
        </authorList>
    </citation>
    <scope>NUCLEOTIDE SEQUENCE</scope>
    <source>
        <tissue evidence="8">Midgut</tissue>
    </source>
</reference>
<keyword evidence="3" id="KW-0235">DNA replication</keyword>
<dbReference type="GO" id="GO:0003697">
    <property type="term" value="F:single-stranded DNA binding"/>
    <property type="evidence" value="ECO:0007669"/>
    <property type="project" value="TreeGrafter"/>
</dbReference>
<comment type="similarity">
    <text evidence="2">Belongs to the replication factor A protein 2 family.</text>
</comment>
<dbReference type="GO" id="GO:0006289">
    <property type="term" value="P:nucleotide-excision repair"/>
    <property type="evidence" value="ECO:0007669"/>
    <property type="project" value="TreeGrafter"/>
</dbReference>
<keyword evidence="5" id="KW-0539">Nucleus</keyword>
<dbReference type="Pfam" id="PF08784">
    <property type="entry name" value="RPA_C"/>
    <property type="match status" value="1"/>
</dbReference>
<dbReference type="SUPFAM" id="SSF46785">
    <property type="entry name" value="Winged helix' DNA-binding domain"/>
    <property type="match status" value="1"/>
</dbReference>
<dbReference type="InterPro" id="IPR036390">
    <property type="entry name" value="WH_DNA-bd_sf"/>
</dbReference>
<dbReference type="GO" id="GO:0000781">
    <property type="term" value="C:chromosome, telomeric region"/>
    <property type="evidence" value="ECO:0007669"/>
    <property type="project" value="TreeGrafter"/>
</dbReference>
<dbReference type="FunFam" id="1.10.10.10:FF:000168">
    <property type="entry name" value="Replication protein A 32 kDa subunit"/>
    <property type="match status" value="1"/>
</dbReference>
<dbReference type="InterPro" id="IPR036388">
    <property type="entry name" value="WH-like_DNA-bd_sf"/>
</dbReference>
<comment type="subcellular location">
    <subcellularLocation>
        <location evidence="1">Nucleus</location>
    </subcellularLocation>
</comment>
<evidence type="ECO:0000313" key="8">
    <source>
        <dbReference type="EMBL" id="BAN20933.1"/>
    </source>
</evidence>
<dbReference type="GO" id="GO:0006260">
    <property type="term" value="P:DNA replication"/>
    <property type="evidence" value="ECO:0007669"/>
    <property type="project" value="UniProtKB-KW"/>
</dbReference>
<proteinExistence type="evidence at transcript level"/>
<dbReference type="EMBL" id="AK417718">
    <property type="protein sequence ID" value="BAN20933.1"/>
    <property type="molecule type" value="mRNA"/>
</dbReference>
<dbReference type="InterPro" id="IPR040260">
    <property type="entry name" value="RFA2-like"/>
</dbReference>
<dbReference type="GO" id="GO:0035861">
    <property type="term" value="C:site of double-strand break"/>
    <property type="evidence" value="ECO:0007669"/>
    <property type="project" value="TreeGrafter"/>
</dbReference>
<dbReference type="PANTHER" id="PTHR13989">
    <property type="entry name" value="REPLICATION PROTEIN A-RELATED"/>
    <property type="match status" value="1"/>
</dbReference>
<evidence type="ECO:0000256" key="1">
    <source>
        <dbReference type="ARBA" id="ARBA00004123"/>
    </source>
</evidence>
<evidence type="ECO:0000259" key="7">
    <source>
        <dbReference type="Pfam" id="PF08784"/>
    </source>
</evidence>
<dbReference type="PANTHER" id="PTHR13989:SF16">
    <property type="entry name" value="REPLICATION PROTEIN A2"/>
    <property type="match status" value="1"/>
</dbReference>
<organism evidence="8">
    <name type="scientific">Riptortus pedestris</name>
    <name type="common">Bean bug</name>
    <dbReference type="NCBI Taxonomy" id="329032"/>
    <lineage>
        <taxon>Eukaryota</taxon>
        <taxon>Metazoa</taxon>
        <taxon>Ecdysozoa</taxon>
        <taxon>Arthropoda</taxon>
        <taxon>Hexapoda</taxon>
        <taxon>Insecta</taxon>
        <taxon>Pterygota</taxon>
        <taxon>Neoptera</taxon>
        <taxon>Paraneoptera</taxon>
        <taxon>Hemiptera</taxon>
        <taxon>Heteroptera</taxon>
        <taxon>Panheteroptera</taxon>
        <taxon>Pentatomomorpha</taxon>
        <taxon>Coreoidea</taxon>
        <taxon>Alydidae</taxon>
        <taxon>Riptortus</taxon>
    </lineage>
</organism>
<evidence type="ECO:0000256" key="3">
    <source>
        <dbReference type="ARBA" id="ARBA00022705"/>
    </source>
</evidence>
<feature type="compositionally biased region" description="Polar residues" evidence="6">
    <location>
        <begin position="17"/>
        <end position="27"/>
    </location>
</feature>
<name>R4WDH8_RIPPE</name>
<evidence type="ECO:0000256" key="6">
    <source>
        <dbReference type="SAM" id="MobiDB-lite"/>
    </source>
</evidence>
<dbReference type="CDD" id="cd04478">
    <property type="entry name" value="RPA2_DBD_D"/>
    <property type="match status" value="1"/>
</dbReference>
<dbReference type="Gene3D" id="1.10.10.10">
    <property type="entry name" value="Winged helix-like DNA-binding domain superfamily/Winged helix DNA-binding domain"/>
    <property type="match status" value="1"/>
</dbReference>
<dbReference type="SUPFAM" id="SSF50249">
    <property type="entry name" value="Nucleic acid-binding proteins"/>
    <property type="match status" value="1"/>
</dbReference>
<dbReference type="AlphaFoldDB" id="R4WDH8"/>
<feature type="domain" description="Replication protein A C-terminal" evidence="7">
    <location>
        <begin position="163"/>
        <end position="249"/>
    </location>
</feature>
<evidence type="ECO:0000256" key="4">
    <source>
        <dbReference type="ARBA" id="ARBA00023125"/>
    </source>
</evidence>
<sequence>MWGNDDDGAFNNEGGFDNSTMFSSPAQETEKSSKPKCLANVTVRQIIESPEEGIKIKDTEVQTVKIVGIVKQVEVKSVKIRYVIADHTGAITGFVYLDNDTESASTVVEDTYCVVTGSVRTQGGNKHIMIFSINPIEDFNYILKHLLTVVYMPLKLDSLATATEEKPIKSEMMSSYGGTSNYQSNDFGSDIDPKHRRIFDVISRSMSENGMNISEIQGALPTKLPMDQIRNTLEYLVGEGHIFTTIDENHYKSIHSTY</sequence>
<feature type="region of interest" description="Disordered" evidence="6">
    <location>
        <begin position="1"/>
        <end position="35"/>
    </location>
</feature>
<dbReference type="Gene3D" id="2.40.50.140">
    <property type="entry name" value="Nucleic acid-binding proteins"/>
    <property type="match status" value="1"/>
</dbReference>
<dbReference type="InterPro" id="IPR014646">
    <property type="entry name" value="Rfa2/RPA32"/>
</dbReference>
<dbReference type="GO" id="GO:0000724">
    <property type="term" value="P:double-strand break repair via homologous recombination"/>
    <property type="evidence" value="ECO:0007669"/>
    <property type="project" value="TreeGrafter"/>
</dbReference>
<dbReference type="PIRSF" id="PIRSF036949">
    <property type="entry name" value="RPA32"/>
    <property type="match status" value="1"/>
</dbReference>